<keyword evidence="2" id="KW-1133">Transmembrane helix</keyword>
<feature type="compositionally biased region" description="Polar residues" evidence="1">
    <location>
        <begin position="342"/>
        <end position="357"/>
    </location>
</feature>
<dbReference type="EMBL" id="MU864399">
    <property type="protein sequence ID" value="KAK4187647.1"/>
    <property type="molecule type" value="Genomic_DNA"/>
</dbReference>
<evidence type="ECO:0000313" key="4">
    <source>
        <dbReference type="Proteomes" id="UP001302126"/>
    </source>
</evidence>
<keyword evidence="4" id="KW-1185">Reference proteome</keyword>
<reference evidence="3" key="1">
    <citation type="journal article" date="2023" name="Mol. Phylogenet. Evol.">
        <title>Genome-scale phylogeny and comparative genomics of the fungal order Sordariales.</title>
        <authorList>
            <person name="Hensen N."/>
            <person name="Bonometti L."/>
            <person name="Westerberg I."/>
            <person name="Brannstrom I.O."/>
            <person name="Guillou S."/>
            <person name="Cros-Aarteil S."/>
            <person name="Calhoun S."/>
            <person name="Haridas S."/>
            <person name="Kuo A."/>
            <person name="Mondo S."/>
            <person name="Pangilinan J."/>
            <person name="Riley R."/>
            <person name="LaButti K."/>
            <person name="Andreopoulos B."/>
            <person name="Lipzen A."/>
            <person name="Chen C."/>
            <person name="Yan M."/>
            <person name="Daum C."/>
            <person name="Ng V."/>
            <person name="Clum A."/>
            <person name="Steindorff A."/>
            <person name="Ohm R.A."/>
            <person name="Martin F."/>
            <person name="Silar P."/>
            <person name="Natvig D.O."/>
            <person name="Lalanne C."/>
            <person name="Gautier V."/>
            <person name="Ament-Velasquez S.L."/>
            <person name="Kruys A."/>
            <person name="Hutchinson M.I."/>
            <person name="Powell A.J."/>
            <person name="Barry K."/>
            <person name="Miller A.N."/>
            <person name="Grigoriev I.V."/>
            <person name="Debuchy R."/>
            <person name="Gladieux P."/>
            <person name="Hiltunen Thoren M."/>
            <person name="Johannesson H."/>
        </authorList>
    </citation>
    <scope>NUCLEOTIDE SEQUENCE</scope>
    <source>
        <strain evidence="3">PSN309</strain>
    </source>
</reference>
<feature type="transmembrane region" description="Helical" evidence="2">
    <location>
        <begin position="1091"/>
        <end position="1112"/>
    </location>
</feature>
<feature type="transmembrane region" description="Helical" evidence="2">
    <location>
        <begin position="16"/>
        <end position="36"/>
    </location>
</feature>
<evidence type="ECO:0000256" key="1">
    <source>
        <dbReference type="SAM" id="MobiDB-lite"/>
    </source>
</evidence>
<feature type="transmembrane region" description="Helical" evidence="2">
    <location>
        <begin position="745"/>
        <end position="764"/>
    </location>
</feature>
<feature type="compositionally biased region" description="Polar residues" evidence="1">
    <location>
        <begin position="398"/>
        <end position="418"/>
    </location>
</feature>
<evidence type="ECO:0000256" key="2">
    <source>
        <dbReference type="SAM" id="Phobius"/>
    </source>
</evidence>
<feature type="compositionally biased region" description="Basic and acidic residues" evidence="1">
    <location>
        <begin position="376"/>
        <end position="394"/>
    </location>
</feature>
<accession>A0AAN6WWX8</accession>
<protein>
    <submittedName>
        <fullName evidence="3">Uncharacterized protein</fullName>
    </submittedName>
</protein>
<feature type="transmembrane region" description="Helical" evidence="2">
    <location>
        <begin position="796"/>
        <end position="816"/>
    </location>
</feature>
<feature type="region of interest" description="Disordered" evidence="1">
    <location>
        <begin position="342"/>
        <end position="420"/>
    </location>
</feature>
<feature type="transmembrane region" description="Helical" evidence="2">
    <location>
        <begin position="1056"/>
        <end position="1079"/>
    </location>
</feature>
<feature type="region of interest" description="Disordered" evidence="1">
    <location>
        <begin position="453"/>
        <end position="487"/>
    </location>
</feature>
<dbReference type="PANTHER" id="PTHR37544">
    <property type="entry name" value="SPRAY-RELATED"/>
    <property type="match status" value="1"/>
</dbReference>
<gene>
    <name evidence="3" type="ORF">QBC35DRAFT_410032</name>
</gene>
<sequence length="1205" mass="133207">MDNDVPDYKPLSLRRSFLVILLLFLCGLITILEYLFRTLPHEDGRTKIPQDFEYVPAEKRHEHAPYPHPTATPLPRLQRDERGGYTTTVSAPGIEVTRRANMMVADPRPPTSAYANTDPITTYVTWADTWYGDARNPFSRTAVYAGQDAPDACLYRYQGLIMTSNSSGCYAMIVPDNTETRWEDPPPGWKKATWILYTIWFPVGGGCDTKYDDWYAGYPSNLECLIKQDGRFHKNQTCQDEQYQAPWQCTWYQDRGKTREATATSSDSQPVGAGRPQLQSSGGSVLLIYFGLFLRTAEGGIDWAEISAAHWPGSRYVTPQYQQYMDPFGNYYGIELGTTSTHLTGTPEQTSPSIRLNSTTTSSTLGNSRKGSVEVTHSRDQESTSSKLETEKLDTVTAGPSRSPVISSERQVNPTQESHGPVTVIPSISSQEMSAPVTSVHTLVLDHVTLPSSIETSHPKSSIQNEGTTPNMLSSSPSSSLTTQAKQPSKVNPSIKLLASEEIPQLPTSVRYVQVIVTQRIQVASYLTLSNTVETSFVLLETPIKVLIGVPVRMVTPRLTTITNADGAPTTTLTDFGGDVVLTTALTTLTLTIRPSGLPKSSGQAEMGVTTKTTVMTTEIPITSIVRTHLDDHGIPTATVTLFPVFPRLPNATEIHLMVPKKSTYFVVYFLPVLLTAAILIPIQALDAELKQFLPFRLLTSPSPSAYSSPVSERRNTMTKGAEALRMVPGRRSGWRLLFRYRDPISLVSDAIVLCAAAVVSLAGETVGLKLRGSCALMNSRNCIVTVAVFPTPARVVEALLAVLVVLIFLLAWILGRWRTGVAAHPGSVAGICVLLQVSRTREALLQRLDAHDKISLKERLKGVDFRLRRLKNWTGRRAEDYGLAATVIQRSQAAESGKPTTNADNEMINFQRRSIRGMKSLPVRRMQFHVPRGERVFQVSFLLLLCGLLTLVLYYENTVFEDPSESTAFEWFMDSQGFGVRLLFTSVGVVVSFMWDHFFSTFSQKRPYQLMAQRPQPARGSFILTPRPLTVLAGLYHAFPLPPGLGTSRGSGDPLAAAIALAGILSKFLPALLSSVPFASAQTWQTHEICTWSVVSLLSVMICVLVGHMWLVKWPECLSDQDESLATRISYVFDSAMLRDFERMSLLGQKERDKRVVGMGRMYRFGWTVGTVTGERRVGVDYPEGEQGFRMRGMGVGSGFGRRG</sequence>
<feature type="transmembrane region" description="Helical" evidence="2">
    <location>
        <begin position="1021"/>
        <end position="1040"/>
    </location>
</feature>
<dbReference type="Proteomes" id="UP001302126">
    <property type="component" value="Unassembled WGS sequence"/>
</dbReference>
<organism evidence="3 4">
    <name type="scientific">Podospora australis</name>
    <dbReference type="NCBI Taxonomy" id="1536484"/>
    <lineage>
        <taxon>Eukaryota</taxon>
        <taxon>Fungi</taxon>
        <taxon>Dikarya</taxon>
        <taxon>Ascomycota</taxon>
        <taxon>Pezizomycotina</taxon>
        <taxon>Sordariomycetes</taxon>
        <taxon>Sordariomycetidae</taxon>
        <taxon>Sordariales</taxon>
        <taxon>Podosporaceae</taxon>
        <taxon>Podospora</taxon>
    </lineage>
</organism>
<keyword evidence="2" id="KW-0812">Transmembrane</keyword>
<evidence type="ECO:0000313" key="3">
    <source>
        <dbReference type="EMBL" id="KAK4187647.1"/>
    </source>
</evidence>
<feature type="compositionally biased region" description="Polar residues" evidence="1">
    <location>
        <begin position="453"/>
        <end position="473"/>
    </location>
</feature>
<feature type="transmembrane region" description="Helical" evidence="2">
    <location>
        <begin position="666"/>
        <end position="686"/>
    </location>
</feature>
<feature type="transmembrane region" description="Helical" evidence="2">
    <location>
        <begin position="937"/>
        <end position="956"/>
    </location>
</feature>
<proteinExistence type="predicted"/>
<feature type="transmembrane region" description="Helical" evidence="2">
    <location>
        <begin position="979"/>
        <end position="1000"/>
    </location>
</feature>
<dbReference type="AlphaFoldDB" id="A0AAN6WWX8"/>
<dbReference type="InterPro" id="IPR021840">
    <property type="entry name" value="DUF3433"/>
</dbReference>
<dbReference type="PANTHER" id="PTHR37544:SF3">
    <property type="entry name" value="SPRAY"/>
    <property type="match status" value="1"/>
</dbReference>
<dbReference type="Pfam" id="PF11915">
    <property type="entry name" value="DUF3433"/>
    <property type="match status" value="1"/>
</dbReference>
<feature type="non-terminal residue" evidence="3">
    <location>
        <position position="1205"/>
    </location>
</feature>
<name>A0AAN6WWX8_9PEZI</name>
<keyword evidence="2" id="KW-0472">Membrane</keyword>
<comment type="caution">
    <text evidence="3">The sequence shown here is derived from an EMBL/GenBank/DDBJ whole genome shotgun (WGS) entry which is preliminary data.</text>
</comment>
<feature type="region of interest" description="Disordered" evidence="1">
    <location>
        <begin position="258"/>
        <end position="278"/>
    </location>
</feature>
<reference evidence="3" key="2">
    <citation type="submission" date="2023-05" db="EMBL/GenBank/DDBJ databases">
        <authorList>
            <consortium name="Lawrence Berkeley National Laboratory"/>
            <person name="Steindorff A."/>
            <person name="Hensen N."/>
            <person name="Bonometti L."/>
            <person name="Westerberg I."/>
            <person name="Brannstrom I.O."/>
            <person name="Guillou S."/>
            <person name="Cros-Aarteil S."/>
            <person name="Calhoun S."/>
            <person name="Haridas S."/>
            <person name="Kuo A."/>
            <person name="Mondo S."/>
            <person name="Pangilinan J."/>
            <person name="Riley R."/>
            <person name="Labutti K."/>
            <person name="Andreopoulos B."/>
            <person name="Lipzen A."/>
            <person name="Chen C."/>
            <person name="Yanf M."/>
            <person name="Daum C."/>
            <person name="Ng V."/>
            <person name="Clum A."/>
            <person name="Ohm R."/>
            <person name="Martin F."/>
            <person name="Silar P."/>
            <person name="Natvig D."/>
            <person name="Lalanne C."/>
            <person name="Gautier V."/>
            <person name="Ament-Velasquez S.L."/>
            <person name="Kruys A."/>
            <person name="Hutchinson M.I."/>
            <person name="Powell A.J."/>
            <person name="Barry K."/>
            <person name="Miller A.N."/>
            <person name="Grigoriev I.V."/>
            <person name="Debuchy R."/>
            <person name="Gladieux P."/>
            <person name="Thoren M.H."/>
            <person name="Johannesson H."/>
        </authorList>
    </citation>
    <scope>NUCLEOTIDE SEQUENCE</scope>
    <source>
        <strain evidence="3">PSN309</strain>
    </source>
</reference>